<reference evidence="19" key="3">
    <citation type="submission" date="2025-09" db="UniProtKB">
        <authorList>
            <consortium name="Ensembl"/>
        </authorList>
    </citation>
    <scope>IDENTIFICATION</scope>
</reference>
<dbReference type="GO" id="GO:0060326">
    <property type="term" value="P:cell chemotaxis"/>
    <property type="evidence" value="ECO:0007669"/>
    <property type="project" value="TreeGrafter"/>
</dbReference>
<feature type="transmembrane region" description="Helical" evidence="17">
    <location>
        <begin position="285"/>
        <end position="306"/>
    </location>
</feature>
<keyword evidence="8 17" id="KW-1133">Transmembrane helix</keyword>
<dbReference type="GO" id="GO:0007204">
    <property type="term" value="P:positive regulation of cytosolic calcium ion concentration"/>
    <property type="evidence" value="ECO:0007669"/>
    <property type="project" value="TreeGrafter"/>
</dbReference>
<dbReference type="PRINTS" id="PR01532">
    <property type="entry name" value="CXCCHMKINER3"/>
</dbReference>
<dbReference type="PRINTS" id="PR00657">
    <property type="entry name" value="CCCHEMOKINER"/>
</dbReference>
<keyword evidence="9 16" id="KW-0297">G-protein coupled receptor</keyword>
<dbReference type="OMA" id="PICKMAG"/>
<keyword evidence="11" id="KW-1015">Disulfide bond</keyword>
<keyword evidence="7 16" id="KW-0812">Transmembrane</keyword>
<reference evidence="19" key="2">
    <citation type="submission" date="2025-08" db="UniProtKB">
        <authorList>
            <consortium name="Ensembl"/>
        </authorList>
    </citation>
    <scope>IDENTIFICATION</scope>
</reference>
<evidence type="ECO:0000256" key="5">
    <source>
        <dbReference type="ARBA" id="ARBA00022641"/>
    </source>
</evidence>
<keyword evidence="10 17" id="KW-0472">Membrane</keyword>
<name>A0A3P8RDK5_ASTCA</name>
<comment type="similarity">
    <text evidence="16">Belongs to the G-protein coupled receptor 1 family.</text>
</comment>
<dbReference type="InterPro" id="IPR004070">
    <property type="entry name" value="Chemokine_CXCR3"/>
</dbReference>
<evidence type="ECO:0000256" key="7">
    <source>
        <dbReference type="ARBA" id="ARBA00022692"/>
    </source>
</evidence>
<evidence type="ECO:0000256" key="1">
    <source>
        <dbReference type="ARBA" id="ARBA00004651"/>
    </source>
</evidence>
<dbReference type="PRINTS" id="PR00237">
    <property type="entry name" value="GPCRRHODOPSN"/>
</dbReference>
<evidence type="ECO:0000256" key="16">
    <source>
        <dbReference type="RuleBase" id="RU000688"/>
    </source>
</evidence>
<feature type="transmembrane region" description="Helical" evidence="17">
    <location>
        <begin position="109"/>
        <end position="127"/>
    </location>
</feature>
<dbReference type="InterPro" id="IPR000276">
    <property type="entry name" value="GPCR_Rhodpsn"/>
</dbReference>
<dbReference type="GO" id="GO:0019722">
    <property type="term" value="P:calcium-mediated signaling"/>
    <property type="evidence" value="ECO:0007669"/>
    <property type="project" value="TreeGrafter"/>
</dbReference>
<sequence>MMEDEKITGTGDNISYEGSDIYDLTQMMEDGKITVTGEDLDWSDLFENVSYWNSSYEGGDIYDLTKVVNFEAVFIPVLYSVVFVVGLLGNGVLLGILARSRKTWSVTDIFILHLGVADILMLVTLPIWAVQYAQSDGWTFGTPLCKIIGSVFTINFYSGILLLACISLDRYLSIVHATQMYSRKKPWVAQTSCLMVWCFSLLLSIIDWIFLEELFDARQGRRECVPNYYKFGEEAVYNWRLASRMIYLIVGFVLPSASMIFCYARILDQLRYGAQSLQKQRAFKVIVAVVVVFFICWMPYNIMILVDTINCSKNNVTCSVTKSVAKAETVTKCVCFIHCCLNPILYAFVGVKFRRQLMSILRSLGCKVASAKIQSFVSNRRSSMWSESADTSHSLAI</sequence>
<evidence type="ECO:0000259" key="18">
    <source>
        <dbReference type="PROSITE" id="PS50262"/>
    </source>
</evidence>
<keyword evidence="4" id="KW-0145">Chemotaxis</keyword>
<dbReference type="GO" id="GO:0009897">
    <property type="term" value="C:external side of plasma membrane"/>
    <property type="evidence" value="ECO:0007669"/>
    <property type="project" value="TreeGrafter"/>
</dbReference>
<feature type="domain" description="G-protein coupled receptors family 1 profile" evidence="18">
    <location>
        <begin position="89"/>
        <end position="346"/>
    </location>
</feature>
<dbReference type="GO" id="GO:0002685">
    <property type="term" value="P:regulation of leukocyte migration"/>
    <property type="evidence" value="ECO:0007669"/>
    <property type="project" value="InterPro"/>
</dbReference>
<feature type="transmembrane region" description="Helical" evidence="17">
    <location>
        <begin position="245"/>
        <end position="264"/>
    </location>
</feature>
<evidence type="ECO:0000256" key="2">
    <source>
        <dbReference type="ARBA" id="ARBA00020038"/>
    </source>
</evidence>
<evidence type="ECO:0000256" key="12">
    <source>
        <dbReference type="ARBA" id="ARBA00023170"/>
    </source>
</evidence>
<dbReference type="AlphaFoldDB" id="A0A3P8RDK5"/>
<dbReference type="PANTHER" id="PTHR10489">
    <property type="entry name" value="CELL ADHESION MOLECULE"/>
    <property type="match status" value="1"/>
</dbReference>
<evidence type="ECO:0000256" key="4">
    <source>
        <dbReference type="ARBA" id="ARBA00022500"/>
    </source>
</evidence>
<evidence type="ECO:0000313" key="19">
    <source>
        <dbReference type="Ensembl" id="ENSACLP00000039157.2"/>
    </source>
</evidence>
<dbReference type="GO" id="GO:0001525">
    <property type="term" value="P:angiogenesis"/>
    <property type="evidence" value="ECO:0007669"/>
    <property type="project" value="UniProtKB-KW"/>
</dbReference>
<dbReference type="Proteomes" id="UP000265100">
    <property type="component" value="Chromosome 11"/>
</dbReference>
<evidence type="ECO:0000313" key="20">
    <source>
        <dbReference type="Proteomes" id="UP000265100"/>
    </source>
</evidence>
<accession>A0A3P8RDK5</accession>
<evidence type="ECO:0000256" key="14">
    <source>
        <dbReference type="ARBA" id="ARBA00023224"/>
    </source>
</evidence>
<protein>
    <recommendedName>
        <fullName evidence="2">C-X-C chemokine receptor type 3</fullName>
    </recommendedName>
    <alternativeName>
        <fullName evidence="15">Interferon-inducible protein 10 receptor</fullName>
    </alternativeName>
</protein>
<evidence type="ECO:0000256" key="11">
    <source>
        <dbReference type="ARBA" id="ARBA00023157"/>
    </source>
</evidence>
<dbReference type="GO" id="GO:0006955">
    <property type="term" value="P:immune response"/>
    <property type="evidence" value="ECO:0007669"/>
    <property type="project" value="TreeGrafter"/>
</dbReference>
<feature type="transmembrane region" description="Helical" evidence="17">
    <location>
        <begin position="73"/>
        <end position="97"/>
    </location>
</feature>
<reference evidence="19" key="1">
    <citation type="submission" date="2018-05" db="EMBL/GenBank/DDBJ databases">
        <authorList>
            <person name="Datahose"/>
        </authorList>
    </citation>
    <scope>NUCLEOTIDE SEQUENCE</scope>
</reference>
<keyword evidence="14 16" id="KW-0807">Transducer</keyword>
<feature type="transmembrane region" description="Helical" evidence="17">
    <location>
        <begin position="187"/>
        <end position="211"/>
    </location>
</feature>
<evidence type="ECO:0000256" key="15">
    <source>
        <dbReference type="ARBA" id="ARBA00030908"/>
    </source>
</evidence>
<dbReference type="Gene3D" id="1.20.1070.10">
    <property type="entry name" value="Rhodopsin 7-helix transmembrane proteins"/>
    <property type="match status" value="1"/>
</dbReference>
<dbReference type="STRING" id="8154.ENSACLP00000039157"/>
<dbReference type="PROSITE" id="PS50262">
    <property type="entry name" value="G_PROTEIN_RECEP_F1_2"/>
    <property type="match status" value="1"/>
</dbReference>
<keyword evidence="12 16" id="KW-0675">Receptor</keyword>
<keyword evidence="13" id="KW-0325">Glycoprotein</keyword>
<evidence type="ECO:0000256" key="3">
    <source>
        <dbReference type="ARBA" id="ARBA00022475"/>
    </source>
</evidence>
<dbReference type="GO" id="GO:0016494">
    <property type="term" value="F:C-X-C chemokine receptor activity"/>
    <property type="evidence" value="ECO:0007669"/>
    <property type="project" value="InterPro"/>
</dbReference>
<evidence type="ECO:0000256" key="10">
    <source>
        <dbReference type="ARBA" id="ARBA00023136"/>
    </source>
</evidence>
<comment type="subcellular location">
    <subcellularLocation>
        <location evidence="1">Cell membrane</location>
        <topology evidence="1">Multi-pass membrane protein</topology>
    </subcellularLocation>
</comment>
<organism evidence="19 20">
    <name type="scientific">Astatotilapia calliptera</name>
    <name type="common">Eastern happy</name>
    <name type="synonym">Chromis callipterus</name>
    <dbReference type="NCBI Taxonomy" id="8154"/>
    <lineage>
        <taxon>Eukaryota</taxon>
        <taxon>Metazoa</taxon>
        <taxon>Chordata</taxon>
        <taxon>Craniata</taxon>
        <taxon>Vertebrata</taxon>
        <taxon>Euteleostomi</taxon>
        <taxon>Actinopterygii</taxon>
        <taxon>Neopterygii</taxon>
        <taxon>Teleostei</taxon>
        <taxon>Neoteleostei</taxon>
        <taxon>Acanthomorphata</taxon>
        <taxon>Ovalentaria</taxon>
        <taxon>Cichlomorphae</taxon>
        <taxon>Cichliformes</taxon>
        <taxon>Cichlidae</taxon>
        <taxon>African cichlids</taxon>
        <taxon>Pseudocrenilabrinae</taxon>
        <taxon>Haplochromini</taxon>
        <taxon>Astatotilapia</taxon>
    </lineage>
</organism>
<evidence type="ECO:0000256" key="9">
    <source>
        <dbReference type="ARBA" id="ARBA00023040"/>
    </source>
</evidence>
<keyword evidence="5" id="KW-0765">Sulfation</keyword>
<dbReference type="InterPro" id="IPR017452">
    <property type="entry name" value="GPCR_Rhodpsn_7TM"/>
</dbReference>
<dbReference type="InterPro" id="IPR050119">
    <property type="entry name" value="CCR1-9-like"/>
</dbReference>
<dbReference type="Pfam" id="PF00001">
    <property type="entry name" value="7tm_1"/>
    <property type="match status" value="1"/>
</dbReference>
<dbReference type="GO" id="GO:0006954">
    <property type="term" value="P:inflammatory response"/>
    <property type="evidence" value="ECO:0007669"/>
    <property type="project" value="InterPro"/>
</dbReference>
<dbReference type="PANTHER" id="PTHR10489:SF671">
    <property type="entry name" value="C-X-C CHEMOKINE RECEPTOR TYPE 3"/>
    <property type="match status" value="1"/>
</dbReference>
<dbReference type="SUPFAM" id="SSF81321">
    <property type="entry name" value="Family A G protein-coupled receptor-like"/>
    <property type="match status" value="1"/>
</dbReference>
<dbReference type="Ensembl" id="ENSACLT00000040086.2">
    <property type="protein sequence ID" value="ENSACLP00000039157.2"/>
    <property type="gene ID" value="ENSACLG00000026426.2"/>
</dbReference>
<dbReference type="PROSITE" id="PS00237">
    <property type="entry name" value="G_PROTEIN_RECEP_F1_1"/>
    <property type="match status" value="1"/>
</dbReference>
<dbReference type="Bgee" id="ENSACLG00000026426">
    <property type="expression patterns" value="Expressed in spleen and 2 other cell types or tissues"/>
</dbReference>
<dbReference type="GO" id="GO:0016493">
    <property type="term" value="F:C-C chemokine receptor activity"/>
    <property type="evidence" value="ECO:0007669"/>
    <property type="project" value="TreeGrafter"/>
</dbReference>
<dbReference type="InterPro" id="IPR000355">
    <property type="entry name" value="Chemokine_rcpt"/>
</dbReference>
<evidence type="ECO:0000256" key="17">
    <source>
        <dbReference type="SAM" id="Phobius"/>
    </source>
</evidence>
<evidence type="ECO:0000256" key="8">
    <source>
        <dbReference type="ARBA" id="ARBA00022989"/>
    </source>
</evidence>
<dbReference type="GeneTree" id="ENSGT01050000244848"/>
<keyword evidence="3" id="KW-1003">Cell membrane</keyword>
<feature type="transmembrane region" description="Helical" evidence="17">
    <location>
        <begin position="147"/>
        <end position="166"/>
    </location>
</feature>
<keyword evidence="6" id="KW-0037">Angiogenesis</keyword>
<evidence type="ECO:0000256" key="13">
    <source>
        <dbReference type="ARBA" id="ARBA00023180"/>
    </source>
</evidence>
<keyword evidence="20" id="KW-1185">Reference proteome</keyword>
<evidence type="ECO:0000256" key="6">
    <source>
        <dbReference type="ARBA" id="ARBA00022657"/>
    </source>
</evidence>
<dbReference type="GO" id="GO:0019957">
    <property type="term" value="F:C-C chemokine binding"/>
    <property type="evidence" value="ECO:0007669"/>
    <property type="project" value="TreeGrafter"/>
</dbReference>
<proteinExistence type="inferred from homology"/>
<gene>
    <name evidence="19" type="primary">CXCR3</name>
</gene>